<dbReference type="PROSITE" id="PS51186">
    <property type="entry name" value="GNAT"/>
    <property type="match status" value="1"/>
</dbReference>
<dbReference type="GO" id="GO:0016747">
    <property type="term" value="F:acyltransferase activity, transferring groups other than amino-acyl groups"/>
    <property type="evidence" value="ECO:0007669"/>
    <property type="project" value="InterPro"/>
</dbReference>
<feature type="domain" description="N-acetyltransferase" evidence="1">
    <location>
        <begin position="21"/>
        <end position="156"/>
    </location>
</feature>
<dbReference type="EMBL" id="FOFD01000001">
    <property type="protein sequence ID" value="SEP78784.1"/>
    <property type="molecule type" value="Genomic_DNA"/>
</dbReference>
<dbReference type="Proteomes" id="UP000199114">
    <property type="component" value="Unassembled WGS sequence"/>
</dbReference>
<evidence type="ECO:0000313" key="3">
    <source>
        <dbReference type="Proteomes" id="UP000199114"/>
    </source>
</evidence>
<sequence length="156" mass="17896">MSRCRRQIETSIGSESAVCRLEIREVVERDARREAVPILRQLWSDADPDEILAWTGEDDYHLFGGFVDGDLVAVAGVLVRRVLHHARHAWLYDLVVDESRRSEGYGTELVEFVEAWARERDCESVALASPLAKTDVHEYYEGLEFDQWGYVIEKGL</sequence>
<protein>
    <submittedName>
        <fullName evidence="2">Acetyltransferase (GNAT) family protein</fullName>
    </submittedName>
</protein>
<evidence type="ECO:0000259" key="1">
    <source>
        <dbReference type="PROSITE" id="PS51186"/>
    </source>
</evidence>
<dbReference type="InterPro" id="IPR016181">
    <property type="entry name" value="Acyl_CoA_acyltransferase"/>
</dbReference>
<keyword evidence="3" id="KW-1185">Reference proteome</keyword>
<dbReference type="AlphaFoldDB" id="A0A1H9APU7"/>
<organism evidence="2 3">
    <name type="scientific">Natrinema salaciae</name>
    <dbReference type="NCBI Taxonomy" id="1186196"/>
    <lineage>
        <taxon>Archaea</taxon>
        <taxon>Methanobacteriati</taxon>
        <taxon>Methanobacteriota</taxon>
        <taxon>Stenosarchaea group</taxon>
        <taxon>Halobacteria</taxon>
        <taxon>Halobacteriales</taxon>
        <taxon>Natrialbaceae</taxon>
        <taxon>Natrinema</taxon>
    </lineage>
</organism>
<gene>
    <name evidence="2" type="ORF">SAMN04489841_0514</name>
</gene>
<dbReference type="Gene3D" id="3.40.630.30">
    <property type="match status" value="1"/>
</dbReference>
<proteinExistence type="predicted"/>
<dbReference type="Pfam" id="PF00583">
    <property type="entry name" value="Acetyltransf_1"/>
    <property type="match status" value="1"/>
</dbReference>
<accession>A0A1H9APU7</accession>
<dbReference type="STRING" id="1186196.SAMN04489841_0514"/>
<dbReference type="SUPFAM" id="SSF55729">
    <property type="entry name" value="Acyl-CoA N-acyltransferases (Nat)"/>
    <property type="match status" value="1"/>
</dbReference>
<reference evidence="3" key="1">
    <citation type="submission" date="2016-10" db="EMBL/GenBank/DDBJ databases">
        <authorList>
            <person name="Varghese N."/>
            <person name="Submissions S."/>
        </authorList>
    </citation>
    <scope>NUCLEOTIDE SEQUENCE [LARGE SCALE GENOMIC DNA]</scope>
    <source>
        <strain evidence="3">DSM 25055</strain>
    </source>
</reference>
<name>A0A1H9APU7_9EURY</name>
<keyword evidence="2" id="KW-0808">Transferase</keyword>
<dbReference type="InterPro" id="IPR000182">
    <property type="entry name" value="GNAT_dom"/>
</dbReference>
<dbReference type="CDD" id="cd04301">
    <property type="entry name" value="NAT_SF"/>
    <property type="match status" value="1"/>
</dbReference>
<evidence type="ECO:0000313" key="2">
    <source>
        <dbReference type="EMBL" id="SEP78784.1"/>
    </source>
</evidence>